<protein>
    <submittedName>
        <fullName evidence="2">Uncharacterized protein</fullName>
    </submittedName>
</protein>
<evidence type="ECO:0000313" key="2">
    <source>
        <dbReference type="EMBL" id="SDU54209.1"/>
    </source>
</evidence>
<dbReference type="EMBL" id="FNLM01000034">
    <property type="protein sequence ID" value="SDU54209.1"/>
    <property type="molecule type" value="Genomic_DNA"/>
</dbReference>
<evidence type="ECO:0000256" key="1">
    <source>
        <dbReference type="SAM" id="MobiDB-lite"/>
    </source>
</evidence>
<dbReference type="Proteomes" id="UP000183180">
    <property type="component" value="Unassembled WGS sequence"/>
</dbReference>
<sequence>MSATRMYSPISAQRRITGEKSWWGATTPKTSAATITTPPSTKEMIGHWPSPKASPISRATTTSEPPMMRIAAWKRSLWERPRRQRTTPMIAA</sequence>
<name>A0A1H2JCU1_9ACTN</name>
<accession>A0A1H2JCU1</accession>
<dbReference type="AlphaFoldDB" id="A0A1H2JCU1"/>
<gene>
    <name evidence="2" type="ORF">SAMN04488548_1341985</name>
</gene>
<proteinExistence type="predicted"/>
<feature type="region of interest" description="Disordered" evidence="1">
    <location>
        <begin position="18"/>
        <end position="66"/>
    </location>
</feature>
<organism evidence="2 3">
    <name type="scientific">Gordonia westfalica</name>
    <dbReference type="NCBI Taxonomy" id="158898"/>
    <lineage>
        <taxon>Bacteria</taxon>
        <taxon>Bacillati</taxon>
        <taxon>Actinomycetota</taxon>
        <taxon>Actinomycetes</taxon>
        <taxon>Mycobacteriales</taxon>
        <taxon>Gordoniaceae</taxon>
        <taxon>Gordonia</taxon>
    </lineage>
</organism>
<evidence type="ECO:0000313" key="3">
    <source>
        <dbReference type="Proteomes" id="UP000183180"/>
    </source>
</evidence>
<feature type="compositionally biased region" description="Low complexity" evidence="1">
    <location>
        <begin position="25"/>
        <end position="42"/>
    </location>
</feature>
<reference evidence="2 3" key="1">
    <citation type="submission" date="2016-10" db="EMBL/GenBank/DDBJ databases">
        <authorList>
            <person name="de Groot N.N."/>
        </authorList>
    </citation>
    <scope>NUCLEOTIDE SEQUENCE [LARGE SCALE GENOMIC DNA]</scope>
    <source>
        <strain evidence="2 3">DSM 44215</strain>
    </source>
</reference>